<evidence type="ECO:0000256" key="1">
    <source>
        <dbReference type="SAM" id="MobiDB-lite"/>
    </source>
</evidence>
<dbReference type="Proteomes" id="UP000824201">
    <property type="component" value="Unassembled WGS sequence"/>
</dbReference>
<name>A0A9D1EE13_9FIRM</name>
<sequence>MVTGEDNVKFYSNQQKIANAAKTAISIYAQKVIGLVPVIQWTPYELLFSSSSNAFSSSYNSQPKTYSQQKTQTVSSDNYGSTSSAMKAYANNTTYYDYVPYYQIDSYDGQYSKVAYGPNPLAGPGQIY</sequence>
<dbReference type="EMBL" id="DVHN01000057">
    <property type="protein sequence ID" value="HIR88346.1"/>
    <property type="molecule type" value="Genomic_DNA"/>
</dbReference>
<accession>A0A9D1EE13</accession>
<organism evidence="2 3">
    <name type="scientific">Candidatus Fimimorpha faecalis</name>
    <dbReference type="NCBI Taxonomy" id="2840824"/>
    <lineage>
        <taxon>Bacteria</taxon>
        <taxon>Bacillati</taxon>
        <taxon>Bacillota</taxon>
        <taxon>Clostridia</taxon>
        <taxon>Eubacteriales</taxon>
        <taxon>Candidatus Fimimorpha</taxon>
    </lineage>
</organism>
<gene>
    <name evidence="2" type="ORF">IAC96_05280</name>
</gene>
<comment type="caution">
    <text evidence="2">The sequence shown here is derived from an EMBL/GenBank/DDBJ whole genome shotgun (WGS) entry which is preliminary data.</text>
</comment>
<protein>
    <submittedName>
        <fullName evidence="2">Uncharacterized protein</fullName>
    </submittedName>
</protein>
<feature type="region of interest" description="Disordered" evidence="1">
    <location>
        <begin position="54"/>
        <end position="80"/>
    </location>
</feature>
<proteinExistence type="predicted"/>
<dbReference type="AlphaFoldDB" id="A0A9D1EE13"/>
<evidence type="ECO:0000313" key="2">
    <source>
        <dbReference type="EMBL" id="HIR88346.1"/>
    </source>
</evidence>
<evidence type="ECO:0000313" key="3">
    <source>
        <dbReference type="Proteomes" id="UP000824201"/>
    </source>
</evidence>
<feature type="compositionally biased region" description="Polar residues" evidence="1">
    <location>
        <begin position="62"/>
        <end position="80"/>
    </location>
</feature>
<reference evidence="2" key="1">
    <citation type="submission" date="2020-10" db="EMBL/GenBank/DDBJ databases">
        <authorList>
            <person name="Gilroy R."/>
        </authorList>
    </citation>
    <scope>NUCLEOTIDE SEQUENCE</scope>
    <source>
        <strain evidence="2">ChiW13-3771</strain>
    </source>
</reference>
<reference evidence="2" key="2">
    <citation type="journal article" date="2021" name="PeerJ">
        <title>Extensive microbial diversity within the chicken gut microbiome revealed by metagenomics and culture.</title>
        <authorList>
            <person name="Gilroy R."/>
            <person name="Ravi A."/>
            <person name="Getino M."/>
            <person name="Pursley I."/>
            <person name="Horton D.L."/>
            <person name="Alikhan N.F."/>
            <person name="Baker D."/>
            <person name="Gharbi K."/>
            <person name="Hall N."/>
            <person name="Watson M."/>
            <person name="Adriaenssens E.M."/>
            <person name="Foster-Nyarko E."/>
            <person name="Jarju S."/>
            <person name="Secka A."/>
            <person name="Antonio M."/>
            <person name="Oren A."/>
            <person name="Chaudhuri R.R."/>
            <person name="La Ragione R."/>
            <person name="Hildebrand F."/>
            <person name="Pallen M.J."/>
        </authorList>
    </citation>
    <scope>NUCLEOTIDE SEQUENCE</scope>
    <source>
        <strain evidence="2">ChiW13-3771</strain>
    </source>
</reference>